<keyword evidence="10" id="KW-0175">Coiled coil</keyword>
<evidence type="ECO:0000256" key="8">
    <source>
        <dbReference type="ARBA" id="ARBA00023136"/>
    </source>
</evidence>
<evidence type="ECO:0000256" key="1">
    <source>
        <dbReference type="ARBA" id="ARBA00004377"/>
    </source>
</evidence>
<dbReference type="PANTHER" id="PTHR30386">
    <property type="entry name" value="MEMBRANE FUSION SUBUNIT OF EMRAB-TOLC MULTIDRUG EFFLUX PUMP"/>
    <property type="match status" value="1"/>
</dbReference>
<dbReference type="SUPFAM" id="SSF111369">
    <property type="entry name" value="HlyD-like secretion proteins"/>
    <property type="match status" value="1"/>
</dbReference>
<comment type="subcellular location">
    <subcellularLocation>
        <location evidence="1 9">Cell inner membrane</location>
        <topology evidence="1 9">Single-pass membrane protein</topology>
    </subcellularLocation>
</comment>
<keyword evidence="3 9" id="KW-0813">Transport</keyword>
<evidence type="ECO:0000256" key="7">
    <source>
        <dbReference type="ARBA" id="ARBA00022989"/>
    </source>
</evidence>
<feature type="domain" description="AprE-like long alpha-helical hairpin" evidence="11">
    <location>
        <begin position="114"/>
        <end position="304"/>
    </location>
</feature>
<dbReference type="Pfam" id="PF26002">
    <property type="entry name" value="Beta-barrel_AprE"/>
    <property type="match status" value="1"/>
</dbReference>
<evidence type="ECO:0000313" key="13">
    <source>
        <dbReference type="EMBL" id="MBL6456707.1"/>
    </source>
</evidence>
<comment type="similarity">
    <text evidence="2 9">Belongs to the membrane fusion protein (MFP) (TC 8.A.1) family.</text>
</comment>
<dbReference type="Pfam" id="PF25994">
    <property type="entry name" value="HH_AprE"/>
    <property type="match status" value="1"/>
</dbReference>
<dbReference type="RefSeq" id="WP_202826422.1">
    <property type="nucleotide sequence ID" value="NZ_JAEUXJ010000005.1"/>
</dbReference>
<keyword evidence="14" id="KW-1185">Reference proteome</keyword>
<feature type="coiled-coil region" evidence="10">
    <location>
        <begin position="183"/>
        <end position="217"/>
    </location>
</feature>
<proteinExistence type="inferred from homology"/>
<keyword evidence="5 9" id="KW-0997">Cell inner membrane</keyword>
<dbReference type="Gene3D" id="2.40.50.100">
    <property type="match status" value="1"/>
</dbReference>
<reference evidence="13 14" key="1">
    <citation type="submission" date="2021-01" db="EMBL/GenBank/DDBJ databases">
        <title>Belnapia mucosa sp. nov. and Belnapia arida sp. nov., isolated from the Tabernas Desert (Almeria, Spain).</title>
        <authorList>
            <person name="Molina-Menor E."/>
            <person name="Vidal-Verdu A."/>
            <person name="Calonge A."/>
            <person name="Satari L."/>
            <person name="Pereto Magraner J."/>
            <person name="Porcar Miralles M."/>
        </authorList>
    </citation>
    <scope>NUCLEOTIDE SEQUENCE [LARGE SCALE GENOMIC DNA]</scope>
    <source>
        <strain evidence="13 14">T6</strain>
    </source>
</reference>
<evidence type="ECO:0000256" key="5">
    <source>
        <dbReference type="ARBA" id="ARBA00022519"/>
    </source>
</evidence>
<dbReference type="Proteomes" id="UP000606490">
    <property type="component" value="Unassembled WGS sequence"/>
</dbReference>
<name>A0ABS1V4T8_9PROT</name>
<keyword evidence="6" id="KW-0812">Transmembrane</keyword>
<evidence type="ECO:0000256" key="6">
    <source>
        <dbReference type="ARBA" id="ARBA00022692"/>
    </source>
</evidence>
<dbReference type="InterPro" id="IPR050739">
    <property type="entry name" value="MFP"/>
</dbReference>
<dbReference type="InterPro" id="IPR058781">
    <property type="entry name" value="HH_AprE-like"/>
</dbReference>
<keyword evidence="8" id="KW-0472">Membrane</keyword>
<keyword evidence="4 9" id="KW-1003">Cell membrane</keyword>
<organism evidence="13 14">
    <name type="scientific">Belnapia mucosa</name>
    <dbReference type="NCBI Taxonomy" id="2804532"/>
    <lineage>
        <taxon>Bacteria</taxon>
        <taxon>Pseudomonadati</taxon>
        <taxon>Pseudomonadota</taxon>
        <taxon>Alphaproteobacteria</taxon>
        <taxon>Acetobacterales</taxon>
        <taxon>Roseomonadaceae</taxon>
        <taxon>Belnapia</taxon>
    </lineage>
</organism>
<evidence type="ECO:0000256" key="9">
    <source>
        <dbReference type="RuleBase" id="RU365093"/>
    </source>
</evidence>
<evidence type="ECO:0000313" key="14">
    <source>
        <dbReference type="Proteomes" id="UP000606490"/>
    </source>
</evidence>
<comment type="caution">
    <text evidence="13">The sequence shown here is derived from an EMBL/GenBank/DDBJ whole genome shotgun (WGS) entry which is preliminary data.</text>
</comment>
<dbReference type="NCBIfam" id="TIGR01843">
    <property type="entry name" value="type_I_hlyD"/>
    <property type="match status" value="1"/>
</dbReference>
<evidence type="ECO:0000259" key="11">
    <source>
        <dbReference type="Pfam" id="PF25994"/>
    </source>
</evidence>
<evidence type="ECO:0000256" key="3">
    <source>
        <dbReference type="ARBA" id="ARBA00022448"/>
    </source>
</evidence>
<dbReference type="Gene3D" id="1.10.287.1490">
    <property type="match status" value="1"/>
</dbReference>
<evidence type="ECO:0000256" key="2">
    <source>
        <dbReference type="ARBA" id="ARBA00009477"/>
    </source>
</evidence>
<keyword evidence="7" id="KW-1133">Transmembrane helix</keyword>
<evidence type="ECO:0000259" key="12">
    <source>
        <dbReference type="Pfam" id="PF26002"/>
    </source>
</evidence>
<feature type="domain" description="AprE-like beta-barrel" evidence="12">
    <location>
        <begin position="347"/>
        <end position="436"/>
    </location>
</feature>
<dbReference type="PANTHER" id="PTHR30386:SF17">
    <property type="entry name" value="ALKALINE PROTEASE SECRETION PROTEIN APRE"/>
    <property type="match status" value="1"/>
</dbReference>
<protein>
    <recommendedName>
        <fullName evidence="9">Membrane fusion protein (MFP) family protein</fullName>
    </recommendedName>
</protein>
<evidence type="ECO:0000256" key="4">
    <source>
        <dbReference type="ARBA" id="ARBA00022475"/>
    </source>
</evidence>
<dbReference type="InterPro" id="IPR010129">
    <property type="entry name" value="T1SS_HlyD"/>
</dbReference>
<gene>
    <name evidence="13" type="ORF">JMJ55_15330</name>
</gene>
<dbReference type="InterPro" id="IPR058982">
    <property type="entry name" value="Beta-barrel_AprE"/>
</dbReference>
<dbReference type="EMBL" id="JAEUXJ010000005">
    <property type="protein sequence ID" value="MBL6456707.1"/>
    <property type="molecule type" value="Genomic_DNA"/>
</dbReference>
<accession>A0ABS1V4T8</accession>
<dbReference type="PRINTS" id="PR01490">
    <property type="entry name" value="RTXTOXIND"/>
</dbReference>
<sequence>MRSLVNQGRPAALPPPIPLSSLQTQIELSMQSPPVKLVVRRALLTLSLTLLPIVGWATLTTSERAVIANGQLIPEGRRKTVNLAEAGILRTMLVREGSVVKAGEPLLQLDVTQAEASALQAKAAYWGGRARIARLKTEQAERRELDFPEDVLKAAAADAAIQVFLDVERGFFRARWAAFDGQIGVQERAIAQLQEQVAGAQAQREGATRQVQSIREQIIGYNRLLSQGYASRFTVLNLQQQEASFVATIGQATAQEAQLREGIAQAQRQLEGIRLTRLSDIANDLQTTEASTATALQQLRAAQDILTRREVLAPEDGKVTNIQAFTPGASIGAGQPILDLVPAHDRLVIEAHIMPTDIEQVVPGQRVNIRLLPYRMRRVPLLPGSLTIVSPDIQVPAQGQGNEPFYLGRAEFDDNAFEHKHDIRTVAGMPVEIYILGDKRTPLAYLMGPLTRSARRAFVD</sequence>
<evidence type="ECO:0000256" key="10">
    <source>
        <dbReference type="SAM" id="Coils"/>
    </source>
</evidence>